<organism evidence="5 6">
    <name type="scientific">Paenibacillus albilobatus</name>
    <dbReference type="NCBI Taxonomy" id="2716884"/>
    <lineage>
        <taxon>Bacteria</taxon>
        <taxon>Bacillati</taxon>
        <taxon>Bacillota</taxon>
        <taxon>Bacilli</taxon>
        <taxon>Bacillales</taxon>
        <taxon>Paenibacillaceae</taxon>
        <taxon>Paenibacillus</taxon>
    </lineage>
</organism>
<dbReference type="EMBL" id="BORQ01000013">
    <property type="protein sequence ID" value="GIO34801.1"/>
    <property type="molecule type" value="Genomic_DNA"/>
</dbReference>
<dbReference type="InterPro" id="IPR050248">
    <property type="entry name" value="Polysacc_deacetylase_ArnD"/>
</dbReference>
<keyword evidence="3" id="KW-0472">Membrane</keyword>
<keyword evidence="1" id="KW-0479">Metal-binding</keyword>
<dbReference type="GO" id="GO:0005975">
    <property type="term" value="P:carbohydrate metabolic process"/>
    <property type="evidence" value="ECO:0007669"/>
    <property type="project" value="InterPro"/>
</dbReference>
<dbReference type="SUPFAM" id="SSF88713">
    <property type="entry name" value="Glycoside hydrolase/deacetylase"/>
    <property type="match status" value="1"/>
</dbReference>
<dbReference type="SMART" id="SM00646">
    <property type="entry name" value="Ami_3"/>
    <property type="match status" value="1"/>
</dbReference>
<evidence type="ECO:0000256" key="1">
    <source>
        <dbReference type="ARBA" id="ARBA00022723"/>
    </source>
</evidence>
<accession>A0A919XM77</accession>
<gene>
    <name evidence="5" type="ORF">J2TS6_59420</name>
</gene>
<keyword evidence="2" id="KW-0378">Hydrolase</keyword>
<feature type="transmembrane region" description="Helical" evidence="3">
    <location>
        <begin position="12"/>
        <end position="31"/>
    </location>
</feature>
<name>A0A919XM77_9BACL</name>
<keyword evidence="6" id="KW-1185">Reference proteome</keyword>
<dbReference type="AlphaFoldDB" id="A0A919XM77"/>
<evidence type="ECO:0000256" key="3">
    <source>
        <dbReference type="SAM" id="Phobius"/>
    </source>
</evidence>
<protein>
    <recommendedName>
        <fullName evidence="4">NodB homology domain-containing protein</fullName>
    </recommendedName>
</protein>
<dbReference type="RefSeq" id="WP_201452261.1">
    <property type="nucleotide sequence ID" value="NZ_BORQ01000013.1"/>
</dbReference>
<dbReference type="CDD" id="cd10917">
    <property type="entry name" value="CE4_NodB_like_6s_7s"/>
    <property type="match status" value="1"/>
</dbReference>
<dbReference type="GO" id="GO:0008745">
    <property type="term" value="F:N-acetylmuramoyl-L-alanine amidase activity"/>
    <property type="evidence" value="ECO:0007669"/>
    <property type="project" value="InterPro"/>
</dbReference>
<dbReference type="Pfam" id="PF01522">
    <property type="entry name" value="Polysacc_deac_1"/>
    <property type="match status" value="1"/>
</dbReference>
<dbReference type="PROSITE" id="PS51677">
    <property type="entry name" value="NODB"/>
    <property type="match status" value="1"/>
</dbReference>
<comment type="caution">
    <text evidence="5">The sequence shown here is derived from an EMBL/GenBank/DDBJ whole genome shotgun (WGS) entry which is preliminary data.</text>
</comment>
<proteinExistence type="predicted"/>
<keyword evidence="3" id="KW-0812">Transmembrane</keyword>
<dbReference type="SUPFAM" id="SSF53187">
    <property type="entry name" value="Zn-dependent exopeptidases"/>
    <property type="match status" value="1"/>
</dbReference>
<dbReference type="GO" id="GO:0009253">
    <property type="term" value="P:peptidoglycan catabolic process"/>
    <property type="evidence" value="ECO:0007669"/>
    <property type="project" value="InterPro"/>
</dbReference>
<dbReference type="CDD" id="cd02696">
    <property type="entry name" value="MurNAc-LAA"/>
    <property type="match status" value="1"/>
</dbReference>
<reference evidence="5" key="1">
    <citation type="submission" date="2021-03" db="EMBL/GenBank/DDBJ databases">
        <title>Antimicrobial resistance genes in bacteria isolated from Japanese honey, and their potential for conferring macrolide and lincosamide resistance in the American foulbrood pathogen Paenibacillus larvae.</title>
        <authorList>
            <person name="Okamoto M."/>
            <person name="Kumagai M."/>
            <person name="Kanamori H."/>
            <person name="Takamatsu D."/>
        </authorList>
    </citation>
    <scope>NUCLEOTIDE SEQUENCE</scope>
    <source>
        <strain evidence="5">J2TS6</strain>
    </source>
</reference>
<dbReference type="InterPro" id="IPR002508">
    <property type="entry name" value="MurNAc-LAA_cat"/>
</dbReference>
<evidence type="ECO:0000313" key="5">
    <source>
        <dbReference type="EMBL" id="GIO34801.1"/>
    </source>
</evidence>
<evidence type="ECO:0000256" key="2">
    <source>
        <dbReference type="ARBA" id="ARBA00022801"/>
    </source>
</evidence>
<dbReference type="Proteomes" id="UP000679779">
    <property type="component" value="Unassembled WGS sequence"/>
</dbReference>
<keyword evidence="3" id="KW-1133">Transmembrane helix</keyword>
<dbReference type="InterPro" id="IPR011330">
    <property type="entry name" value="Glyco_hydro/deAcase_b/a-brl"/>
</dbReference>
<feature type="domain" description="NodB homology" evidence="4">
    <location>
        <begin position="281"/>
        <end position="463"/>
    </location>
</feature>
<evidence type="ECO:0000313" key="6">
    <source>
        <dbReference type="Proteomes" id="UP000679779"/>
    </source>
</evidence>
<dbReference type="GO" id="GO:0016020">
    <property type="term" value="C:membrane"/>
    <property type="evidence" value="ECO:0007669"/>
    <property type="project" value="TreeGrafter"/>
</dbReference>
<dbReference type="Gene3D" id="3.40.630.40">
    <property type="entry name" value="Zn-dependent exopeptidases"/>
    <property type="match status" value="1"/>
</dbReference>
<dbReference type="Pfam" id="PF01520">
    <property type="entry name" value="Amidase_3"/>
    <property type="match status" value="1"/>
</dbReference>
<dbReference type="PANTHER" id="PTHR10587">
    <property type="entry name" value="GLYCOSYL TRANSFERASE-RELATED"/>
    <property type="match status" value="1"/>
</dbReference>
<evidence type="ECO:0000259" key="4">
    <source>
        <dbReference type="PROSITE" id="PS51677"/>
    </source>
</evidence>
<dbReference type="Gene3D" id="3.20.20.370">
    <property type="entry name" value="Glycoside hydrolase/deacetylase"/>
    <property type="match status" value="1"/>
</dbReference>
<sequence length="475" mass="52466">MIKRSKRKKPVKGIYIFIVLFIVLLGIKLVWHTGSSAAKLIPNLAEKSETSAVAPSISANQSKYRIVIDAGHGGKDPGATGASGAFEKEFNLSLAERVNELLKQDPMFETRMTRTDDRFVELENRAAAANDWNADALISIHGNTYQDPAIAGTETLYRHDDSIPLAQILQERVAEALGFPDRGAKQEHLVVLSLAQMPAVLVEVGYLTNPKEEKTLLSDKGQDLAAQAIVDGIKEYFEKNGSRKPAGDEGLEEVPPPVSLNRNHSQIENKIYFDGLAKDGKQVALTFDDGPDKIVTPKILDILKENKIKATFFILGNRAKTQPDLVRRIVEEGHAIGNHSWSHPNFDQISVDQALKEVEDTQATLEDAVGFRPILFRPPYGALSKDKLDAIHQQDLAVVNWTVDTMDWSGVSSKEIMRLVRKELKPGGIVLQHTANGKNHLANTIEALQQMIPELKAEGYSFVTVPELLHLPDSQ</sequence>
<dbReference type="PANTHER" id="PTHR10587:SF133">
    <property type="entry name" value="CHITIN DEACETYLASE 1-RELATED"/>
    <property type="match status" value="1"/>
</dbReference>
<dbReference type="InterPro" id="IPR002509">
    <property type="entry name" value="NODB_dom"/>
</dbReference>
<dbReference type="GO" id="GO:0046872">
    <property type="term" value="F:metal ion binding"/>
    <property type="evidence" value="ECO:0007669"/>
    <property type="project" value="UniProtKB-KW"/>
</dbReference>